<keyword evidence="3" id="KW-0804">Transcription</keyword>
<dbReference type="SUPFAM" id="SSF46785">
    <property type="entry name" value="Winged helix' DNA-binding domain"/>
    <property type="match status" value="1"/>
</dbReference>
<name>A0A1H8NMJ7_9BRAD</name>
<feature type="domain" description="HTH arsR-type" evidence="4">
    <location>
        <begin position="23"/>
        <end position="116"/>
    </location>
</feature>
<dbReference type="Gene3D" id="1.10.10.10">
    <property type="entry name" value="Winged helix-like DNA-binding domain superfamily/Winged helix DNA-binding domain"/>
    <property type="match status" value="1"/>
</dbReference>
<dbReference type="InterPro" id="IPR051011">
    <property type="entry name" value="Metal_resp_trans_reg"/>
</dbReference>
<evidence type="ECO:0000256" key="2">
    <source>
        <dbReference type="ARBA" id="ARBA00023125"/>
    </source>
</evidence>
<dbReference type="Proteomes" id="UP000199615">
    <property type="component" value="Unassembled WGS sequence"/>
</dbReference>
<dbReference type="PROSITE" id="PS50987">
    <property type="entry name" value="HTH_ARSR_2"/>
    <property type="match status" value="1"/>
</dbReference>
<dbReference type="InterPro" id="IPR011991">
    <property type="entry name" value="ArsR-like_HTH"/>
</dbReference>
<dbReference type="RefSeq" id="WP_011501604.1">
    <property type="nucleotide sequence ID" value="NZ_FODT01000002.1"/>
</dbReference>
<dbReference type="AlphaFoldDB" id="A0A1H8NMJ7"/>
<dbReference type="EMBL" id="FODT01000002">
    <property type="protein sequence ID" value="SEO30840.1"/>
    <property type="molecule type" value="Genomic_DNA"/>
</dbReference>
<evidence type="ECO:0000259" key="4">
    <source>
        <dbReference type="PROSITE" id="PS50987"/>
    </source>
</evidence>
<evidence type="ECO:0000313" key="5">
    <source>
        <dbReference type="EMBL" id="SEO30840.1"/>
    </source>
</evidence>
<dbReference type="OrthoDB" id="194599at2"/>
<dbReference type="GO" id="GO:0003700">
    <property type="term" value="F:DNA-binding transcription factor activity"/>
    <property type="evidence" value="ECO:0007669"/>
    <property type="project" value="InterPro"/>
</dbReference>
<dbReference type="InterPro" id="IPR036388">
    <property type="entry name" value="WH-like_DNA-bd_sf"/>
</dbReference>
<evidence type="ECO:0000256" key="3">
    <source>
        <dbReference type="ARBA" id="ARBA00023163"/>
    </source>
</evidence>
<dbReference type="NCBIfam" id="NF033788">
    <property type="entry name" value="HTH_metalloreg"/>
    <property type="match status" value="1"/>
</dbReference>
<dbReference type="GO" id="GO:0003677">
    <property type="term" value="F:DNA binding"/>
    <property type="evidence" value="ECO:0007669"/>
    <property type="project" value="UniProtKB-KW"/>
</dbReference>
<proteinExistence type="predicted"/>
<dbReference type="InterPro" id="IPR036390">
    <property type="entry name" value="WH_DNA-bd_sf"/>
</dbReference>
<keyword evidence="2" id="KW-0238">DNA-binding</keyword>
<reference evidence="6" key="1">
    <citation type="submission" date="2016-10" db="EMBL/GenBank/DDBJ databases">
        <authorList>
            <person name="Varghese N."/>
            <person name="Submissions S."/>
        </authorList>
    </citation>
    <scope>NUCLEOTIDE SEQUENCE [LARGE SCALE GENOMIC DNA]</scope>
    <source>
        <strain evidence="6">DSM 123</strain>
    </source>
</reference>
<dbReference type="Pfam" id="PF01022">
    <property type="entry name" value="HTH_5"/>
    <property type="match status" value="1"/>
</dbReference>
<keyword evidence="6" id="KW-1185">Reference proteome</keyword>
<dbReference type="CDD" id="cd00090">
    <property type="entry name" value="HTH_ARSR"/>
    <property type="match status" value="1"/>
</dbReference>
<sequence length="140" mass="15533">MSVPKRARKPSTDGLARVDTSDLRKHALVASEFLKTLSNVSRLVMLCQLAEGEKSVSELAVLLDERQPTVSQQLARLRSERLVQPRRDGQQVFYSLASEEVRSIILALHAIFCAKPRGKAKVTALRPATSRVAKKTAARR</sequence>
<accession>A0A1H8NMJ7</accession>
<protein>
    <submittedName>
        <fullName evidence="5">Transcriptional regulator, ArsR family</fullName>
    </submittedName>
</protein>
<keyword evidence="1" id="KW-0805">Transcription regulation</keyword>
<organism evidence="5 6">
    <name type="scientific">Rhodopseudomonas pseudopalustris</name>
    <dbReference type="NCBI Taxonomy" id="1513892"/>
    <lineage>
        <taxon>Bacteria</taxon>
        <taxon>Pseudomonadati</taxon>
        <taxon>Pseudomonadota</taxon>
        <taxon>Alphaproteobacteria</taxon>
        <taxon>Hyphomicrobiales</taxon>
        <taxon>Nitrobacteraceae</taxon>
        <taxon>Rhodopseudomonas</taxon>
    </lineage>
</organism>
<dbReference type="PRINTS" id="PR00778">
    <property type="entry name" value="HTHARSR"/>
</dbReference>
<evidence type="ECO:0000256" key="1">
    <source>
        <dbReference type="ARBA" id="ARBA00023015"/>
    </source>
</evidence>
<dbReference type="PANTHER" id="PTHR43132:SF8">
    <property type="entry name" value="HTH-TYPE TRANSCRIPTIONAL REGULATOR KMTR"/>
    <property type="match status" value="1"/>
</dbReference>
<dbReference type="PANTHER" id="PTHR43132">
    <property type="entry name" value="ARSENICAL RESISTANCE OPERON REPRESSOR ARSR-RELATED"/>
    <property type="match status" value="1"/>
</dbReference>
<dbReference type="InterPro" id="IPR001845">
    <property type="entry name" value="HTH_ArsR_DNA-bd_dom"/>
</dbReference>
<gene>
    <name evidence="5" type="ORF">SAMN05444123_102187</name>
</gene>
<evidence type="ECO:0000313" key="6">
    <source>
        <dbReference type="Proteomes" id="UP000199615"/>
    </source>
</evidence>
<dbReference type="SMART" id="SM00418">
    <property type="entry name" value="HTH_ARSR"/>
    <property type="match status" value="1"/>
</dbReference>